<gene>
    <name evidence="2" type="ORF">SDC9_121893</name>
</gene>
<feature type="domain" description="PilZ" evidence="1">
    <location>
        <begin position="19"/>
        <end position="101"/>
    </location>
</feature>
<dbReference type="GO" id="GO:0035438">
    <property type="term" value="F:cyclic-di-GMP binding"/>
    <property type="evidence" value="ECO:0007669"/>
    <property type="project" value="InterPro"/>
</dbReference>
<dbReference type="Pfam" id="PF07238">
    <property type="entry name" value="PilZ"/>
    <property type="match status" value="1"/>
</dbReference>
<dbReference type="InterPro" id="IPR009875">
    <property type="entry name" value="PilZ_domain"/>
</dbReference>
<evidence type="ECO:0000313" key="2">
    <source>
        <dbReference type="EMBL" id="MPM74904.1"/>
    </source>
</evidence>
<protein>
    <recommendedName>
        <fullName evidence="1">PilZ domain-containing protein</fullName>
    </recommendedName>
</protein>
<dbReference type="Gene3D" id="2.40.10.220">
    <property type="entry name" value="predicted glycosyltransferase like domains"/>
    <property type="match status" value="1"/>
</dbReference>
<accession>A0A645CD98</accession>
<comment type="caution">
    <text evidence="2">The sequence shown here is derived from an EMBL/GenBank/DDBJ whole genome shotgun (WGS) entry which is preliminary data.</text>
</comment>
<dbReference type="EMBL" id="VSSQ01026269">
    <property type="protein sequence ID" value="MPM74904.1"/>
    <property type="molecule type" value="Genomic_DNA"/>
</dbReference>
<reference evidence="2" key="1">
    <citation type="submission" date="2019-08" db="EMBL/GenBank/DDBJ databases">
        <authorList>
            <person name="Kucharzyk K."/>
            <person name="Murdoch R.W."/>
            <person name="Higgins S."/>
            <person name="Loffler F."/>
        </authorList>
    </citation>
    <scope>NUCLEOTIDE SEQUENCE</scope>
</reference>
<dbReference type="SUPFAM" id="SSF141371">
    <property type="entry name" value="PilZ domain-like"/>
    <property type="match status" value="1"/>
</dbReference>
<dbReference type="AlphaFoldDB" id="A0A645CD98"/>
<evidence type="ECO:0000259" key="1">
    <source>
        <dbReference type="Pfam" id="PF07238"/>
    </source>
</evidence>
<name>A0A645CD98_9ZZZZ</name>
<proteinExistence type="predicted"/>
<organism evidence="2">
    <name type="scientific">bioreactor metagenome</name>
    <dbReference type="NCBI Taxonomy" id="1076179"/>
    <lineage>
        <taxon>unclassified sequences</taxon>
        <taxon>metagenomes</taxon>
        <taxon>ecological metagenomes</taxon>
    </lineage>
</organism>
<sequence>MKMEMFLLQEAEQFKTAREEKIAVTAKDISLGGCGFLLDISKKHLFENKRRYLCRLFLPETEFLVPVSIMRNQERDGRCEVGVSFDILPISAEKSLGNFIRQQELINR</sequence>